<dbReference type="SMART" id="SM00292">
    <property type="entry name" value="BRCT"/>
    <property type="match status" value="1"/>
</dbReference>
<organism evidence="4 5">
    <name type="scientific">Tetrahymena thermophila (strain SB210)</name>
    <dbReference type="NCBI Taxonomy" id="312017"/>
    <lineage>
        <taxon>Eukaryota</taxon>
        <taxon>Sar</taxon>
        <taxon>Alveolata</taxon>
        <taxon>Ciliophora</taxon>
        <taxon>Intramacronucleata</taxon>
        <taxon>Oligohymenophorea</taxon>
        <taxon>Hymenostomatida</taxon>
        <taxon>Tetrahymenina</taxon>
        <taxon>Tetrahymenidae</taxon>
        <taxon>Tetrahymena</taxon>
    </lineage>
</organism>
<evidence type="ECO:0000256" key="1">
    <source>
        <dbReference type="SAM" id="MobiDB-lite"/>
    </source>
</evidence>
<feature type="compositionally biased region" description="Low complexity" evidence="1">
    <location>
        <begin position="463"/>
        <end position="477"/>
    </location>
</feature>
<dbReference type="InterPro" id="IPR036420">
    <property type="entry name" value="BRCT_dom_sf"/>
</dbReference>
<dbReference type="EMBL" id="GG662813">
    <property type="protein sequence ID" value="EAR89732.2"/>
    <property type="molecule type" value="Genomic_DNA"/>
</dbReference>
<dbReference type="SMART" id="SM00577">
    <property type="entry name" value="CPDc"/>
    <property type="match status" value="1"/>
</dbReference>
<feature type="region of interest" description="Disordered" evidence="1">
    <location>
        <begin position="634"/>
        <end position="669"/>
    </location>
</feature>
<feature type="compositionally biased region" description="Polar residues" evidence="1">
    <location>
        <begin position="659"/>
        <end position="669"/>
    </location>
</feature>
<dbReference type="Pfam" id="PF16589">
    <property type="entry name" value="BRCT_2"/>
    <property type="match status" value="1"/>
</dbReference>
<dbReference type="Proteomes" id="UP000009168">
    <property type="component" value="Unassembled WGS sequence"/>
</dbReference>
<dbReference type="InParanoid" id="Q22WR0"/>
<dbReference type="InterPro" id="IPR001357">
    <property type="entry name" value="BRCT_dom"/>
</dbReference>
<feature type="domain" description="BRCT" evidence="2">
    <location>
        <begin position="765"/>
        <end position="881"/>
    </location>
</feature>
<dbReference type="InterPro" id="IPR036412">
    <property type="entry name" value="HAD-like_sf"/>
</dbReference>
<sequence length="917" mass="105774">MSDITFQADQANQSYVMNLPCSCNLIEGKLPSENNLASDNSSETSSGTRVAQDFNTLYKDTQKEKHQLIKTKREKVSSNCNQNCNFQKDSKTSNGLFQNISDGDYKRPEDQQILNSSLKEDQSQLAEQKTTSKTTNQEIQNIKMKCIQSIQGLQLNKKRKQNEVSTSSLSQQKEDINNILDKNENQNCLNKLKVEDLSLPRKVLKTNISSNQPATSEEDISKINQIQDSYQQNLCQPKNSQQIRTYNQTQNLPHSVSSIEDSEESFSSENIELDQEALQKQNVNKPLLQQGLAGEIVANDDQNVQNRDILLSLINKVKKSFKQKIQQIHDIRDETKIELGQILNQIQTHCNQSDLGDKAEKEVQSDKFNQLIDKANSMQLLNKNGSLEEKDVKLCQLIHKIVSQDDIQTNENQDALHQQLIEVQSQLSSDYESMECREESISDLVQPPNFNSNSIQIQAGQQLSESVSSSDDSALNNDDQELENHENDKYIFISDTEEQSDNQIKFDSSQYENDYILILDLDNTLVHSYMGGPSILGKGDPTVNKIETHVNQQKLYIKRRPYLKEFFEVAFKNFKVVMYTLGSLGYAKAVYYLLKKEYPEIFSQYGFLKIIAQNTQKTTAYTAVQQISSPQVAVQQNNSQPQLNNNSNSDSESNQQLQKNCDSQQNPSLQQPVYTNKYLKNISKYFPPEKFSKRLLIFDDNSRVYEQSWWKNAIFTKPYYFWLNNNNSISTSSDSFLYFAAELLKRILRHTQRNTIDLPLIYQLIRRQLLHKCKFFILNDNPERENLEELIKELGGSIIPKLYERNQIKQNQQQKNSKINEDKTKEEEITLPNYIILSELSEANVGTQKFAFNHGIKIVSSDWIKYCFLLNFKVSSDIFILHNYTQYQQSQNYPNLETDLVNQFILHSQAQNNLQKQ</sequence>
<evidence type="ECO:0000259" key="2">
    <source>
        <dbReference type="PROSITE" id="PS50172"/>
    </source>
</evidence>
<keyword evidence="5" id="KW-1185">Reference proteome</keyword>
<proteinExistence type="predicted"/>
<feature type="compositionally biased region" description="Low complexity" evidence="1">
    <location>
        <begin position="635"/>
        <end position="658"/>
    </location>
</feature>
<evidence type="ECO:0000313" key="5">
    <source>
        <dbReference type="Proteomes" id="UP000009168"/>
    </source>
</evidence>
<dbReference type="Gene3D" id="3.40.50.10190">
    <property type="entry name" value="BRCT domain"/>
    <property type="match status" value="1"/>
</dbReference>
<dbReference type="InterPro" id="IPR004274">
    <property type="entry name" value="FCP1_dom"/>
</dbReference>
<dbReference type="InterPro" id="IPR023214">
    <property type="entry name" value="HAD_sf"/>
</dbReference>
<accession>Q22WR0</accession>
<name>Q22WR0_TETTS</name>
<dbReference type="KEGG" id="tet:TTHERM_00975320"/>
<feature type="region of interest" description="Disordered" evidence="1">
    <location>
        <begin position="460"/>
        <end position="481"/>
    </location>
</feature>
<dbReference type="PROSITE" id="PS50172">
    <property type="entry name" value="BRCT"/>
    <property type="match status" value="1"/>
</dbReference>
<dbReference type="Pfam" id="PF03031">
    <property type="entry name" value="NIF"/>
    <property type="match status" value="1"/>
</dbReference>
<protein>
    <submittedName>
        <fullName evidence="4">NLI interacting factor-like phosphatase</fullName>
    </submittedName>
</protein>
<dbReference type="HOGENOM" id="CLU_321741_0_0_1"/>
<evidence type="ECO:0000259" key="3">
    <source>
        <dbReference type="PROSITE" id="PS50969"/>
    </source>
</evidence>
<evidence type="ECO:0000313" key="4">
    <source>
        <dbReference type="EMBL" id="EAR89732.2"/>
    </source>
</evidence>
<feature type="domain" description="FCP1 homology" evidence="3">
    <location>
        <begin position="510"/>
        <end position="743"/>
    </location>
</feature>
<dbReference type="AlphaFoldDB" id="Q22WR0"/>
<dbReference type="Gene3D" id="3.40.50.1000">
    <property type="entry name" value="HAD superfamily/HAD-like"/>
    <property type="match status" value="1"/>
</dbReference>
<gene>
    <name evidence="4" type="ORF">TTHERM_00975320</name>
</gene>
<reference evidence="5" key="1">
    <citation type="journal article" date="2006" name="PLoS Biol.">
        <title>Macronuclear genome sequence of the ciliate Tetrahymena thermophila, a model eukaryote.</title>
        <authorList>
            <person name="Eisen J.A."/>
            <person name="Coyne R.S."/>
            <person name="Wu M."/>
            <person name="Wu D."/>
            <person name="Thiagarajan M."/>
            <person name="Wortman J.R."/>
            <person name="Badger J.H."/>
            <person name="Ren Q."/>
            <person name="Amedeo P."/>
            <person name="Jones K.M."/>
            <person name="Tallon L.J."/>
            <person name="Delcher A.L."/>
            <person name="Salzberg S.L."/>
            <person name="Silva J.C."/>
            <person name="Haas B.J."/>
            <person name="Majoros W.H."/>
            <person name="Farzad M."/>
            <person name="Carlton J.M."/>
            <person name="Smith R.K. Jr."/>
            <person name="Garg J."/>
            <person name="Pearlman R.E."/>
            <person name="Karrer K.M."/>
            <person name="Sun L."/>
            <person name="Manning G."/>
            <person name="Elde N.C."/>
            <person name="Turkewitz A.P."/>
            <person name="Asai D.J."/>
            <person name="Wilkes D.E."/>
            <person name="Wang Y."/>
            <person name="Cai H."/>
            <person name="Collins K."/>
            <person name="Stewart B.A."/>
            <person name="Lee S.R."/>
            <person name="Wilamowska K."/>
            <person name="Weinberg Z."/>
            <person name="Ruzzo W.L."/>
            <person name="Wloga D."/>
            <person name="Gaertig J."/>
            <person name="Frankel J."/>
            <person name="Tsao C.-C."/>
            <person name="Gorovsky M.A."/>
            <person name="Keeling P.J."/>
            <person name="Waller R.F."/>
            <person name="Patron N.J."/>
            <person name="Cherry J.M."/>
            <person name="Stover N.A."/>
            <person name="Krieger C.J."/>
            <person name="del Toro C."/>
            <person name="Ryder H.F."/>
            <person name="Williamson S.C."/>
            <person name="Barbeau R.A."/>
            <person name="Hamilton E.P."/>
            <person name="Orias E."/>
        </authorList>
    </citation>
    <scope>NUCLEOTIDE SEQUENCE [LARGE SCALE GENOMIC DNA]</scope>
    <source>
        <strain evidence="5">SB210</strain>
    </source>
</reference>
<dbReference type="SUPFAM" id="SSF56784">
    <property type="entry name" value="HAD-like"/>
    <property type="match status" value="1"/>
</dbReference>
<dbReference type="GeneID" id="7844434"/>
<dbReference type="SUPFAM" id="SSF52113">
    <property type="entry name" value="BRCT domain"/>
    <property type="match status" value="1"/>
</dbReference>
<dbReference type="RefSeq" id="XP_001009977.2">
    <property type="nucleotide sequence ID" value="XM_001009977.3"/>
</dbReference>
<dbReference type="PROSITE" id="PS50969">
    <property type="entry name" value="FCP1"/>
    <property type="match status" value="1"/>
</dbReference>